<dbReference type="GO" id="GO:0004519">
    <property type="term" value="F:endonuclease activity"/>
    <property type="evidence" value="ECO:0007669"/>
    <property type="project" value="UniProtKB-KW"/>
</dbReference>
<keyword evidence="10" id="KW-0479">Metal-binding</keyword>
<feature type="compositionally biased region" description="Acidic residues" evidence="16">
    <location>
        <begin position="146"/>
        <end position="165"/>
    </location>
</feature>
<dbReference type="InterPro" id="IPR004659">
    <property type="entry name" value="RNase_E/G"/>
</dbReference>
<dbReference type="InterPro" id="IPR048583">
    <property type="entry name" value="RNase_E_G_thioredoxin-like"/>
</dbReference>
<accession>A0A3B1D5D8</accession>
<comment type="similarity">
    <text evidence="3">Belongs to the RNase E/G family. RNase G subfamily.</text>
</comment>
<keyword evidence="13" id="KW-0378">Hydrolase</keyword>
<dbReference type="NCBIfam" id="TIGR00757">
    <property type="entry name" value="RNaseEG"/>
    <property type="match status" value="1"/>
</dbReference>
<dbReference type="AlphaFoldDB" id="A0A3B1D5D8"/>
<keyword evidence="5" id="KW-0963">Cytoplasm</keyword>
<evidence type="ECO:0000256" key="12">
    <source>
        <dbReference type="ARBA" id="ARBA00022759"/>
    </source>
</evidence>
<keyword evidence="11" id="KW-0699">rRNA-binding</keyword>
<dbReference type="GO" id="GO:0006364">
    <property type="term" value="P:rRNA processing"/>
    <property type="evidence" value="ECO:0007669"/>
    <property type="project" value="UniProtKB-KW"/>
</dbReference>
<dbReference type="InterPro" id="IPR012340">
    <property type="entry name" value="NA-bd_OB-fold"/>
</dbReference>
<evidence type="ECO:0000313" key="18">
    <source>
        <dbReference type="EMBL" id="VAX31208.1"/>
    </source>
</evidence>
<dbReference type="GO" id="GO:0008033">
    <property type="term" value="P:tRNA processing"/>
    <property type="evidence" value="ECO:0007669"/>
    <property type="project" value="UniProtKB-KW"/>
</dbReference>
<evidence type="ECO:0000256" key="3">
    <source>
        <dbReference type="ARBA" id="ARBA00005663"/>
    </source>
</evidence>
<dbReference type="GO" id="GO:0019843">
    <property type="term" value="F:rRNA binding"/>
    <property type="evidence" value="ECO:0007669"/>
    <property type="project" value="UniProtKB-KW"/>
</dbReference>
<dbReference type="InterPro" id="IPR003029">
    <property type="entry name" value="S1_domain"/>
</dbReference>
<dbReference type="Gene3D" id="2.40.50.140">
    <property type="entry name" value="Nucleic acid-binding proteins"/>
    <property type="match status" value="1"/>
</dbReference>
<keyword evidence="15" id="KW-0694">RNA-binding</keyword>
<evidence type="ECO:0000256" key="10">
    <source>
        <dbReference type="ARBA" id="ARBA00022723"/>
    </source>
</evidence>
<evidence type="ECO:0000256" key="2">
    <source>
        <dbReference type="ARBA" id="ARBA00004496"/>
    </source>
</evidence>
<keyword evidence="8" id="KW-0819">tRNA processing</keyword>
<keyword evidence="6" id="KW-0698">rRNA processing</keyword>
<evidence type="ECO:0000256" key="9">
    <source>
        <dbReference type="ARBA" id="ARBA00022722"/>
    </source>
</evidence>
<reference evidence="18" key="1">
    <citation type="submission" date="2018-06" db="EMBL/GenBank/DDBJ databases">
        <authorList>
            <person name="Zhirakovskaya E."/>
        </authorList>
    </citation>
    <scope>NUCLEOTIDE SEQUENCE</scope>
</reference>
<protein>
    <recommendedName>
        <fullName evidence="4">Ribonuclease G</fullName>
    </recommendedName>
</protein>
<evidence type="ECO:0000256" key="14">
    <source>
        <dbReference type="ARBA" id="ARBA00022842"/>
    </source>
</evidence>
<dbReference type="Pfam" id="PF10150">
    <property type="entry name" value="RNase_E_G"/>
    <property type="match status" value="1"/>
</dbReference>
<keyword evidence="14" id="KW-0460">Magnesium</keyword>
<gene>
    <name evidence="18" type="ORF">MNBD_NITROSPIRAE01-241</name>
</gene>
<feature type="domain" description="S1 motif" evidence="17">
    <location>
        <begin position="37"/>
        <end position="113"/>
    </location>
</feature>
<evidence type="ECO:0000256" key="13">
    <source>
        <dbReference type="ARBA" id="ARBA00022801"/>
    </source>
</evidence>
<keyword evidence="12" id="KW-0255">Endonuclease</keyword>
<dbReference type="InterPro" id="IPR019307">
    <property type="entry name" value="RNA-bd_AU-1/RNase_E/G"/>
</dbReference>
<dbReference type="GO" id="GO:0004540">
    <property type="term" value="F:RNA nuclease activity"/>
    <property type="evidence" value="ECO:0007669"/>
    <property type="project" value="InterPro"/>
</dbReference>
<evidence type="ECO:0000256" key="6">
    <source>
        <dbReference type="ARBA" id="ARBA00022552"/>
    </source>
</evidence>
<keyword evidence="9" id="KW-0540">Nuclease</keyword>
<evidence type="ECO:0000256" key="15">
    <source>
        <dbReference type="ARBA" id="ARBA00022884"/>
    </source>
</evidence>
<evidence type="ECO:0000256" key="1">
    <source>
        <dbReference type="ARBA" id="ARBA00001946"/>
    </source>
</evidence>
<comment type="cofactor">
    <cofactor evidence="1">
        <name>Mg(2+)</name>
        <dbReference type="ChEBI" id="CHEBI:18420"/>
    </cofactor>
</comment>
<organism evidence="18">
    <name type="scientific">hydrothermal vent metagenome</name>
    <dbReference type="NCBI Taxonomy" id="652676"/>
    <lineage>
        <taxon>unclassified sequences</taxon>
        <taxon>metagenomes</taxon>
        <taxon>ecological metagenomes</taxon>
    </lineage>
</organism>
<dbReference type="GO" id="GO:0000049">
    <property type="term" value="F:tRNA binding"/>
    <property type="evidence" value="ECO:0007669"/>
    <property type="project" value="UniProtKB-KW"/>
</dbReference>
<evidence type="ECO:0000256" key="11">
    <source>
        <dbReference type="ARBA" id="ARBA00022730"/>
    </source>
</evidence>
<dbReference type="GO" id="GO:0046872">
    <property type="term" value="F:metal ion binding"/>
    <property type="evidence" value="ECO:0007669"/>
    <property type="project" value="UniProtKB-KW"/>
</dbReference>
<dbReference type="SMART" id="SM00316">
    <property type="entry name" value="S1"/>
    <property type="match status" value="1"/>
</dbReference>
<dbReference type="Gene3D" id="3.40.1260.20">
    <property type="entry name" value="Ribonuclease E, catalytic domain"/>
    <property type="match status" value="1"/>
</dbReference>
<dbReference type="EMBL" id="UOGF01000072">
    <property type="protein sequence ID" value="VAX31208.1"/>
    <property type="molecule type" value="Genomic_DNA"/>
</dbReference>
<keyword evidence="7" id="KW-0820">tRNA-binding</keyword>
<evidence type="ECO:0000256" key="7">
    <source>
        <dbReference type="ARBA" id="ARBA00022555"/>
    </source>
</evidence>
<evidence type="ECO:0000256" key="8">
    <source>
        <dbReference type="ARBA" id="ARBA00022694"/>
    </source>
</evidence>
<dbReference type="PANTHER" id="PTHR30001">
    <property type="entry name" value="RIBONUCLEASE"/>
    <property type="match status" value="1"/>
</dbReference>
<evidence type="ECO:0000259" key="17">
    <source>
        <dbReference type="SMART" id="SM00316"/>
    </source>
</evidence>
<evidence type="ECO:0000256" key="5">
    <source>
        <dbReference type="ARBA" id="ARBA00022490"/>
    </source>
</evidence>
<dbReference type="GO" id="GO:0016787">
    <property type="term" value="F:hydrolase activity"/>
    <property type="evidence" value="ECO:0007669"/>
    <property type="project" value="UniProtKB-KW"/>
</dbReference>
<dbReference type="Pfam" id="PF20833">
    <property type="entry name" value="RNase_E_G_Thio"/>
    <property type="match status" value="1"/>
</dbReference>
<name>A0A3B1D5D8_9ZZZZ</name>
<dbReference type="CDD" id="cd04453">
    <property type="entry name" value="S1_RNase_E"/>
    <property type="match status" value="1"/>
</dbReference>
<feature type="region of interest" description="Disordered" evidence="16">
    <location>
        <begin position="105"/>
        <end position="172"/>
    </location>
</feature>
<evidence type="ECO:0000256" key="16">
    <source>
        <dbReference type="SAM" id="MobiDB-lite"/>
    </source>
</evidence>
<evidence type="ECO:0000256" key="4">
    <source>
        <dbReference type="ARBA" id="ARBA00017719"/>
    </source>
</evidence>
<dbReference type="SUPFAM" id="SSF50249">
    <property type="entry name" value="Nucleic acid-binding proteins"/>
    <property type="match status" value="1"/>
</dbReference>
<sequence length="576" mass="65504">MATEIVINVAREESRVALIENKVVTELYFDRKKERGIVGNVYKGKIVKVLPGMQAAFIDIGMEKAAFLYVADIMIKKPVEVQPVKKVVLTKEKVTAVACELDQESESPEVLETCEERDPDTVKSEPSEGGEITENFEGSDVSEAGEVSEDEEEELDLEESTEEDPVSVVRRPKKRSSRAIEDLIKEGQDIVVQVSKGPIGTKGPRVTTYVSLPGRYLVYMPMVNHVGVSRRIGKEGERQRLKEMIHRVRKKGCGYIVRTVSDGITDEEFKQDVDFLEVVWQNILKKGERQKSPALLHNDLDLVFRTVRDLFTKEVKKLIIDSKKEHDGIIEFVGTYLPSFLSRVHLWDKSEPIFDAYGIEIEISKIRNRRVWLKSGGYLVIDHAEALTVIDVNTGRYVGKRDLEETIFRTNLEAVKEIPAQMRLRNIGGIIIIDLIDMEKERNREKVMKLLHESFVGDKARVNILKMSDLGLVQISRERIREDILSILCDPCSYCDGRGFVKSPTTVSYELFREIRLIGSSPRDKKIIIGVHPSVAALLYDDARHEVEALEAQYKKKIIIKADSNLHVEHYDIVTL</sequence>
<dbReference type="GO" id="GO:0005737">
    <property type="term" value="C:cytoplasm"/>
    <property type="evidence" value="ECO:0007669"/>
    <property type="project" value="UniProtKB-SubCell"/>
</dbReference>
<dbReference type="PANTHER" id="PTHR30001:SF0">
    <property type="entry name" value="RIBONUCLEASE G"/>
    <property type="match status" value="1"/>
</dbReference>
<proteinExistence type="inferred from homology"/>
<comment type="subcellular location">
    <subcellularLocation>
        <location evidence="2">Cytoplasm</location>
    </subcellularLocation>
</comment>
<feature type="compositionally biased region" description="Basic and acidic residues" evidence="16">
    <location>
        <begin position="114"/>
        <end position="126"/>
    </location>
</feature>